<reference evidence="1 2" key="1">
    <citation type="submission" date="2018-11" db="EMBL/GenBank/DDBJ databases">
        <title>The draft genome sequence of Amphritea opalescens ANRC-JH13T.</title>
        <authorList>
            <person name="Fang Z."/>
            <person name="Zhang Y."/>
            <person name="Han X."/>
        </authorList>
    </citation>
    <scope>NUCLEOTIDE SEQUENCE [LARGE SCALE GENOMIC DNA]</scope>
    <source>
        <strain evidence="1 2">ANRC-JH13</strain>
    </source>
</reference>
<dbReference type="EMBL" id="RQXW01000002">
    <property type="protein sequence ID" value="RTE67152.1"/>
    <property type="molecule type" value="Genomic_DNA"/>
</dbReference>
<comment type="caution">
    <text evidence="1">The sequence shown here is derived from an EMBL/GenBank/DDBJ whole genome shotgun (WGS) entry which is preliminary data.</text>
</comment>
<evidence type="ECO:0008006" key="3">
    <source>
        <dbReference type="Google" id="ProtNLM"/>
    </source>
</evidence>
<dbReference type="SUPFAM" id="SSF53448">
    <property type="entry name" value="Nucleotide-diphospho-sugar transferases"/>
    <property type="match status" value="1"/>
</dbReference>
<gene>
    <name evidence="1" type="ORF">EH243_02800</name>
</gene>
<evidence type="ECO:0000313" key="2">
    <source>
        <dbReference type="Proteomes" id="UP000283087"/>
    </source>
</evidence>
<sequence>MIIIGVYTTDSVYRGAYNLLAKSLDRVGLKYDYKAVPPNDWKAVNDAKPQNILNSLEKHKSPVLYLDADAFVHENIEPFFDNIGCDMAVNFIPCKDGSEHVLAGTIYFSYNEKVKLFIKYWMQLLIDNPHLHDQENLQKAIDEVGDKLDIYRLSSAYTYIFDRQYDDVEKPIIEHLQASREIYCRNEMGGFKNKLKKFLGLKVSKEELLKRRHVRLAELEKIIAEQ</sequence>
<dbReference type="RefSeq" id="WP_126157120.1">
    <property type="nucleotide sequence ID" value="NZ_RQXW01000002.1"/>
</dbReference>
<organism evidence="1 2">
    <name type="scientific">Amphritea opalescens</name>
    <dbReference type="NCBI Taxonomy" id="2490544"/>
    <lineage>
        <taxon>Bacteria</taxon>
        <taxon>Pseudomonadati</taxon>
        <taxon>Pseudomonadota</taxon>
        <taxon>Gammaproteobacteria</taxon>
        <taxon>Oceanospirillales</taxon>
        <taxon>Oceanospirillaceae</taxon>
        <taxon>Amphritea</taxon>
    </lineage>
</organism>
<dbReference type="AlphaFoldDB" id="A0A430KUH6"/>
<accession>A0A430KUH6</accession>
<dbReference type="InterPro" id="IPR029044">
    <property type="entry name" value="Nucleotide-diphossugar_trans"/>
</dbReference>
<dbReference type="OrthoDB" id="8612549at2"/>
<name>A0A430KUH6_9GAMM</name>
<proteinExistence type="predicted"/>
<protein>
    <recommendedName>
        <fullName evidence="3">Nucleotide-diphospho-sugar transferase domain-containing protein</fullName>
    </recommendedName>
</protein>
<evidence type="ECO:0000313" key="1">
    <source>
        <dbReference type="EMBL" id="RTE67152.1"/>
    </source>
</evidence>
<dbReference type="Proteomes" id="UP000283087">
    <property type="component" value="Unassembled WGS sequence"/>
</dbReference>
<keyword evidence="2" id="KW-1185">Reference proteome</keyword>